<sequence length="55" mass="5593">MSGVPATTREEARGEGWSASNGPLGVCSDNGHALVYERCQSAVGEESAAVWGPTG</sequence>
<name>A0AAW0BFC8_9AGAR</name>
<keyword evidence="3" id="KW-1185">Reference proteome</keyword>
<dbReference type="EMBL" id="JAYKXP010000121">
    <property type="protein sequence ID" value="KAK7024530.1"/>
    <property type="molecule type" value="Genomic_DNA"/>
</dbReference>
<accession>A0AAW0BFC8</accession>
<reference evidence="2 3" key="1">
    <citation type="submission" date="2024-01" db="EMBL/GenBank/DDBJ databases">
        <title>A draft genome for a cacao thread blight-causing isolate of Paramarasmius palmivorus.</title>
        <authorList>
            <person name="Baruah I.K."/>
            <person name="Bukari Y."/>
            <person name="Amoako-Attah I."/>
            <person name="Meinhardt L.W."/>
            <person name="Bailey B.A."/>
            <person name="Cohen S.P."/>
        </authorList>
    </citation>
    <scope>NUCLEOTIDE SEQUENCE [LARGE SCALE GENOMIC DNA]</scope>
    <source>
        <strain evidence="2 3">GH-12</strain>
    </source>
</reference>
<dbReference type="Proteomes" id="UP001383192">
    <property type="component" value="Unassembled WGS sequence"/>
</dbReference>
<evidence type="ECO:0000313" key="3">
    <source>
        <dbReference type="Proteomes" id="UP001383192"/>
    </source>
</evidence>
<gene>
    <name evidence="2" type="ORF">VNI00_016205</name>
</gene>
<proteinExistence type="predicted"/>
<protein>
    <submittedName>
        <fullName evidence="2">Uncharacterized protein</fullName>
    </submittedName>
</protein>
<comment type="caution">
    <text evidence="2">The sequence shown here is derived from an EMBL/GenBank/DDBJ whole genome shotgun (WGS) entry which is preliminary data.</text>
</comment>
<organism evidence="2 3">
    <name type="scientific">Paramarasmius palmivorus</name>
    <dbReference type="NCBI Taxonomy" id="297713"/>
    <lineage>
        <taxon>Eukaryota</taxon>
        <taxon>Fungi</taxon>
        <taxon>Dikarya</taxon>
        <taxon>Basidiomycota</taxon>
        <taxon>Agaricomycotina</taxon>
        <taxon>Agaricomycetes</taxon>
        <taxon>Agaricomycetidae</taxon>
        <taxon>Agaricales</taxon>
        <taxon>Marasmiineae</taxon>
        <taxon>Marasmiaceae</taxon>
        <taxon>Paramarasmius</taxon>
    </lineage>
</organism>
<evidence type="ECO:0000313" key="2">
    <source>
        <dbReference type="EMBL" id="KAK7024530.1"/>
    </source>
</evidence>
<feature type="region of interest" description="Disordered" evidence="1">
    <location>
        <begin position="1"/>
        <end position="24"/>
    </location>
</feature>
<dbReference type="AlphaFoldDB" id="A0AAW0BFC8"/>
<evidence type="ECO:0000256" key="1">
    <source>
        <dbReference type="SAM" id="MobiDB-lite"/>
    </source>
</evidence>